<proteinExistence type="predicted"/>
<evidence type="ECO:0000313" key="3">
    <source>
        <dbReference type="Proteomes" id="UP000275281"/>
    </source>
</evidence>
<evidence type="ECO:0000259" key="1">
    <source>
        <dbReference type="Pfam" id="PF22818"/>
    </source>
</evidence>
<dbReference type="AlphaFoldDB" id="A0A3N5XWW6"/>
<keyword evidence="3" id="KW-1185">Reference proteome</keyword>
<organism evidence="2 3">
    <name type="scientific">Alteromonas sediminis</name>
    <dbReference type="NCBI Taxonomy" id="2259342"/>
    <lineage>
        <taxon>Bacteria</taxon>
        <taxon>Pseudomonadati</taxon>
        <taxon>Pseudomonadota</taxon>
        <taxon>Gammaproteobacteria</taxon>
        <taxon>Alteromonadales</taxon>
        <taxon>Alteromonadaceae</taxon>
        <taxon>Alteromonas/Salinimonas group</taxon>
        <taxon>Alteromonas</taxon>
    </lineage>
</organism>
<dbReference type="InterPro" id="IPR029069">
    <property type="entry name" value="HotDog_dom_sf"/>
</dbReference>
<dbReference type="SUPFAM" id="SSF54637">
    <property type="entry name" value="Thioesterase/thiol ester dehydrase-isomerase"/>
    <property type="match status" value="1"/>
</dbReference>
<name>A0A3N5XWW6_9ALTE</name>
<dbReference type="Pfam" id="PF22818">
    <property type="entry name" value="ApeI-like"/>
    <property type="match status" value="1"/>
</dbReference>
<gene>
    <name evidence="2" type="ORF">DRW07_16065</name>
</gene>
<dbReference type="OrthoDB" id="9812842at2"/>
<reference evidence="2 3" key="1">
    <citation type="submission" date="2018-11" db="EMBL/GenBank/DDBJ databases">
        <authorList>
            <person name="Ye M.-Q."/>
            <person name="Du Z.-J."/>
        </authorList>
    </citation>
    <scope>NUCLEOTIDE SEQUENCE [LARGE SCALE GENOMIC DNA]</scope>
    <source>
        <strain evidence="2 3">U0105</strain>
    </source>
</reference>
<evidence type="ECO:0000313" key="2">
    <source>
        <dbReference type="EMBL" id="RPJ65417.1"/>
    </source>
</evidence>
<protein>
    <recommendedName>
        <fullName evidence="1">ApeI dehydratase-like domain-containing protein</fullName>
    </recommendedName>
</protein>
<sequence>MGQSPRLQHGILASRLGHSTMDCSHTYSWHASHYLNGCIEVIIRKHVILLMNKKNTDDLQSQFKQQEGPNIIGTEWGEQSVLLSLNVPADLSWFDGHFPTHKVLPGVVQIDWAGKLAKALFQGASTFSQLSNIKFKSMVMPNTDLSLLLEWDKNKGNVKFHYFNQDESFSTGIVKFLPQ</sequence>
<dbReference type="EMBL" id="RPOK01000005">
    <property type="protein sequence ID" value="RPJ65417.1"/>
    <property type="molecule type" value="Genomic_DNA"/>
</dbReference>
<dbReference type="Gene3D" id="3.10.129.10">
    <property type="entry name" value="Hotdog Thioesterase"/>
    <property type="match status" value="1"/>
</dbReference>
<comment type="caution">
    <text evidence="2">The sequence shown here is derived from an EMBL/GenBank/DDBJ whole genome shotgun (WGS) entry which is preliminary data.</text>
</comment>
<accession>A0A3N5XWW6</accession>
<feature type="domain" description="ApeI dehydratase-like" evidence="1">
    <location>
        <begin position="78"/>
        <end position="172"/>
    </location>
</feature>
<dbReference type="Proteomes" id="UP000275281">
    <property type="component" value="Unassembled WGS sequence"/>
</dbReference>
<dbReference type="InterPro" id="IPR054545">
    <property type="entry name" value="ApeI-like"/>
</dbReference>